<evidence type="ECO:0000313" key="11">
    <source>
        <dbReference type="Proteomes" id="UP000886744"/>
    </source>
</evidence>
<dbReference type="PIRSF" id="PIRSF005814">
    <property type="entry name" value="MutS_YshD"/>
    <property type="match status" value="1"/>
</dbReference>
<dbReference type="PROSITE" id="PS00486">
    <property type="entry name" value="DNA_MISMATCH_REPAIR_2"/>
    <property type="match status" value="1"/>
</dbReference>
<dbReference type="PANTHER" id="PTHR48466">
    <property type="entry name" value="OS10G0509000 PROTEIN-RELATED"/>
    <property type="match status" value="1"/>
</dbReference>
<dbReference type="InterPro" id="IPR036063">
    <property type="entry name" value="Smr_dom_sf"/>
</dbReference>
<dbReference type="GO" id="GO:0030983">
    <property type="term" value="F:mismatched DNA binding"/>
    <property type="evidence" value="ECO:0007669"/>
    <property type="project" value="InterPro"/>
</dbReference>
<evidence type="ECO:0000259" key="9">
    <source>
        <dbReference type="PROSITE" id="PS50828"/>
    </source>
</evidence>
<feature type="domain" description="Smr" evidence="9">
    <location>
        <begin position="783"/>
        <end position="858"/>
    </location>
</feature>
<organism evidence="10 11">
    <name type="scientific">Candidatus Coprenecus avistercoris</name>
    <dbReference type="NCBI Taxonomy" id="2840730"/>
    <lineage>
        <taxon>Bacteria</taxon>
        <taxon>Pseudomonadati</taxon>
        <taxon>Bacteroidota</taxon>
        <taxon>Bacteroidia</taxon>
        <taxon>Bacteroidales</taxon>
        <taxon>Rikenellaceae</taxon>
        <taxon>Rikenellaceae incertae sedis</taxon>
        <taxon>Candidatus Coprenecus</taxon>
    </lineage>
</organism>
<dbReference type="NCBIfam" id="TIGR01069">
    <property type="entry name" value="mutS2"/>
    <property type="match status" value="1"/>
</dbReference>
<feature type="compositionally biased region" description="Gly residues" evidence="8">
    <location>
        <begin position="664"/>
        <end position="684"/>
    </location>
</feature>
<dbReference type="SMART" id="SM00533">
    <property type="entry name" value="MUTSd"/>
    <property type="match status" value="1"/>
</dbReference>
<dbReference type="SUPFAM" id="SSF48334">
    <property type="entry name" value="DNA repair protein MutS, domain III"/>
    <property type="match status" value="1"/>
</dbReference>
<evidence type="ECO:0000256" key="2">
    <source>
        <dbReference type="ARBA" id="ARBA00022741"/>
    </source>
</evidence>
<sequence length="858" mass="94373">MTNTAKIESKLAFDKIRESIAARCSTGYGRDRAESEQVSDVPSEIERRLGLTDEMRVILMFEASFPTSGYPDCIPFLIPLRSSFSHIDLPSLVLLRGALDTLRKILSFFAGCKEGQYPLLRDMASAVLSFPEILRHIDEILDRYGEVRDNASEQLYSIRRAIRDKEGAVSRRIQAILRKAQEDGVADSDASVSVREGKMLIPVSSGNKKKVPGIVFDESASGKTSFIEPMEVVELNNQLRELHFEEQREILRILTEFTDFLRPYIDDVIESQKFMGELDFILAKAVVSSHYRGGKPVLSDRGEVLLRQGRHPLLEEALAKEGKKIVPLDVVLTPARRILLISGPNAGGKSVCLKTVGLLQYMFQWGMLVPASESSELTVFHDMFVDIGDDQSLENDLSTYSSHLLNMKEAVALADDRSLVLIDEFGSGTEPAAGGAIAEEILSEFERKGCYGVITTHYTNLKFYASNSSRIVNGAMLFDVQKIQPLFRLEIGLPGNSFAFELARKIGLPESIVHGAEERAGKDYVAVERNLRKIARNKRELEERLVRVKAADRTLDSMTEKYEKELSEIKALRKSVLDEAKAQAAEIVAQANKQIEKTIREIREAQAEKERTQLVRSELRDFAASVADDSAARSEMEARIERKMAQIIERKKRQEERRARRAAGGDGQDAAGGPGSGSVPGGSSGAGAVGAGALSGDAAPDRIVPGVYVRMEDSGMTGEVVQVSGRKATVAVGEILSRVDISKLTPLSANQYRSSVKSPRPAASSVRLSASISDRKLNFKPSIDIRGMHLDEAIPTITRYIDDALMVGMPEVSILHGKGAGVLKEEIRKLLRITPGVVSFADEHVERGGSGITVVKLE</sequence>
<dbReference type="InterPro" id="IPR005747">
    <property type="entry name" value="MutS2"/>
</dbReference>
<dbReference type="FunFam" id="3.40.50.300:FF:000830">
    <property type="entry name" value="Endonuclease MutS2"/>
    <property type="match status" value="1"/>
</dbReference>
<dbReference type="SMART" id="SM00463">
    <property type="entry name" value="SMR"/>
    <property type="match status" value="1"/>
</dbReference>
<evidence type="ECO:0000313" key="10">
    <source>
        <dbReference type="EMBL" id="HIR61930.1"/>
    </source>
</evidence>
<dbReference type="PANTHER" id="PTHR48466:SF2">
    <property type="entry name" value="OS10G0509000 PROTEIN"/>
    <property type="match status" value="1"/>
</dbReference>
<keyword evidence="6 7" id="KW-0238">DNA-binding</keyword>
<dbReference type="InterPro" id="IPR007696">
    <property type="entry name" value="DNA_mismatch_repair_MutS_core"/>
</dbReference>
<gene>
    <name evidence="7" type="primary">mutS2</name>
    <name evidence="7" type="synonym">rqcU</name>
    <name evidence="10" type="ORF">IAC94_00190</name>
</gene>
<comment type="similarity">
    <text evidence="7">Belongs to the DNA mismatch repair MutS family. MutS2 subfamily.</text>
</comment>
<evidence type="ECO:0000256" key="4">
    <source>
        <dbReference type="ARBA" id="ARBA00022840"/>
    </source>
</evidence>
<dbReference type="SUPFAM" id="SSF160443">
    <property type="entry name" value="SMR domain-like"/>
    <property type="match status" value="1"/>
</dbReference>
<dbReference type="GO" id="GO:0045910">
    <property type="term" value="P:negative regulation of DNA recombination"/>
    <property type="evidence" value="ECO:0007669"/>
    <property type="project" value="InterPro"/>
</dbReference>
<keyword evidence="4 7" id="KW-0067">ATP-binding</keyword>
<evidence type="ECO:0000256" key="5">
    <source>
        <dbReference type="ARBA" id="ARBA00022884"/>
    </source>
</evidence>
<protein>
    <recommendedName>
        <fullName evidence="7">Endonuclease MutS2</fullName>
        <ecNumber evidence="7">3.1.-.-</ecNumber>
    </recommendedName>
    <alternativeName>
        <fullName evidence="7">Ribosome-associated protein quality control-upstream factor</fullName>
        <shortName evidence="7">RQC-upstream factor</shortName>
        <shortName evidence="7">RqcU</shortName>
        <ecNumber evidence="7">3.6.4.-</ecNumber>
    </alternativeName>
</protein>
<keyword evidence="7" id="KW-0255">Endonuclease</keyword>
<comment type="function">
    <text evidence="7">Endonuclease that is involved in the suppression of homologous recombination and thus may have a key role in the control of bacterial genetic diversity.</text>
</comment>
<evidence type="ECO:0000256" key="1">
    <source>
        <dbReference type="ARBA" id="ARBA00022730"/>
    </source>
</evidence>
<feature type="region of interest" description="Disordered" evidence="8">
    <location>
        <begin position="651"/>
        <end position="684"/>
    </location>
</feature>
<keyword evidence="2 7" id="KW-0547">Nucleotide-binding</keyword>
<keyword evidence="5 7" id="KW-0694">RNA-binding</keyword>
<dbReference type="Proteomes" id="UP000886744">
    <property type="component" value="Unassembled WGS sequence"/>
</dbReference>
<dbReference type="Gene3D" id="3.40.50.300">
    <property type="entry name" value="P-loop containing nucleotide triphosphate hydrolases"/>
    <property type="match status" value="1"/>
</dbReference>
<dbReference type="InterPro" id="IPR002625">
    <property type="entry name" value="Smr_dom"/>
</dbReference>
<accession>A0A9D1J5U3</accession>
<dbReference type="GO" id="GO:0019843">
    <property type="term" value="F:rRNA binding"/>
    <property type="evidence" value="ECO:0007669"/>
    <property type="project" value="UniProtKB-UniRule"/>
</dbReference>
<dbReference type="SUPFAM" id="SSF52540">
    <property type="entry name" value="P-loop containing nucleoside triphosphate hydrolases"/>
    <property type="match status" value="1"/>
</dbReference>
<dbReference type="Pfam" id="PF00488">
    <property type="entry name" value="MutS_V"/>
    <property type="match status" value="1"/>
</dbReference>
<name>A0A9D1J5U3_9BACT</name>
<keyword evidence="1 7" id="KW-0699">rRNA-binding</keyword>
<comment type="subunit">
    <text evidence="7">Homodimer. Binds to stalled ribosomes, contacting rRNA.</text>
</comment>
<evidence type="ECO:0000256" key="6">
    <source>
        <dbReference type="ARBA" id="ARBA00023125"/>
    </source>
</evidence>
<dbReference type="PROSITE" id="PS50828">
    <property type="entry name" value="SMR"/>
    <property type="match status" value="1"/>
</dbReference>
<dbReference type="GO" id="GO:0140664">
    <property type="term" value="F:ATP-dependent DNA damage sensor activity"/>
    <property type="evidence" value="ECO:0007669"/>
    <property type="project" value="InterPro"/>
</dbReference>
<feature type="binding site" evidence="7">
    <location>
        <begin position="343"/>
        <end position="350"/>
    </location>
    <ligand>
        <name>ATP</name>
        <dbReference type="ChEBI" id="CHEBI:30616"/>
    </ligand>
</feature>
<keyword evidence="3 7" id="KW-0378">Hydrolase</keyword>
<evidence type="ECO:0000256" key="7">
    <source>
        <dbReference type="HAMAP-Rule" id="MF_00092"/>
    </source>
</evidence>
<dbReference type="Pfam" id="PF01713">
    <property type="entry name" value="Smr"/>
    <property type="match status" value="1"/>
</dbReference>
<dbReference type="GO" id="GO:0016887">
    <property type="term" value="F:ATP hydrolysis activity"/>
    <property type="evidence" value="ECO:0007669"/>
    <property type="project" value="InterPro"/>
</dbReference>
<dbReference type="CDD" id="cd06503">
    <property type="entry name" value="ATP-synt_Fo_b"/>
    <property type="match status" value="1"/>
</dbReference>
<evidence type="ECO:0000256" key="3">
    <source>
        <dbReference type="ARBA" id="ARBA00022801"/>
    </source>
</evidence>
<keyword evidence="7" id="KW-0540">Nuclease</keyword>
<dbReference type="InterPro" id="IPR036187">
    <property type="entry name" value="DNA_mismatch_repair_MutS_sf"/>
</dbReference>
<dbReference type="GO" id="GO:0072344">
    <property type="term" value="P:rescue of stalled ribosome"/>
    <property type="evidence" value="ECO:0007669"/>
    <property type="project" value="UniProtKB-UniRule"/>
</dbReference>
<dbReference type="InterPro" id="IPR045076">
    <property type="entry name" value="MutS"/>
</dbReference>
<evidence type="ECO:0000256" key="8">
    <source>
        <dbReference type="SAM" id="MobiDB-lite"/>
    </source>
</evidence>
<dbReference type="GO" id="GO:0043023">
    <property type="term" value="F:ribosomal large subunit binding"/>
    <property type="evidence" value="ECO:0007669"/>
    <property type="project" value="UniProtKB-UniRule"/>
</dbReference>
<dbReference type="HAMAP" id="MF_00092">
    <property type="entry name" value="MutS2"/>
    <property type="match status" value="1"/>
</dbReference>
<dbReference type="GO" id="GO:0006298">
    <property type="term" value="P:mismatch repair"/>
    <property type="evidence" value="ECO:0007669"/>
    <property type="project" value="InterPro"/>
</dbReference>
<dbReference type="EC" id="3.1.-.-" evidence="7"/>
<dbReference type="GO" id="GO:0004519">
    <property type="term" value="F:endonuclease activity"/>
    <property type="evidence" value="ECO:0007669"/>
    <property type="project" value="UniProtKB-UniRule"/>
</dbReference>
<dbReference type="InterPro" id="IPR027417">
    <property type="entry name" value="P-loop_NTPase"/>
</dbReference>
<dbReference type="EC" id="3.6.4.-" evidence="7"/>
<reference evidence="10" key="2">
    <citation type="journal article" date="2021" name="PeerJ">
        <title>Extensive microbial diversity within the chicken gut microbiome revealed by metagenomics and culture.</title>
        <authorList>
            <person name="Gilroy R."/>
            <person name="Ravi A."/>
            <person name="Getino M."/>
            <person name="Pursley I."/>
            <person name="Horton D.L."/>
            <person name="Alikhan N.F."/>
            <person name="Baker D."/>
            <person name="Gharbi K."/>
            <person name="Hall N."/>
            <person name="Watson M."/>
            <person name="Adriaenssens E.M."/>
            <person name="Foster-Nyarko E."/>
            <person name="Jarju S."/>
            <person name="Secka A."/>
            <person name="Antonio M."/>
            <person name="Oren A."/>
            <person name="Chaudhuri R.R."/>
            <person name="La Ragione R."/>
            <person name="Hildebrand F."/>
            <person name="Pallen M.J."/>
        </authorList>
    </citation>
    <scope>NUCLEOTIDE SEQUENCE</scope>
    <source>
        <strain evidence="10">ChiHjej13B12-12457</strain>
    </source>
</reference>
<comment type="function">
    <text evidence="7">Acts as a ribosome collision sensor, splitting the ribosome into its 2 subunits. Detects stalled/collided 70S ribosomes which it binds and splits by an ATP-hydrolysis driven conformational change. Acts upstream of the ribosome quality control system (RQC), a ribosome-associated complex that mediates the extraction of incompletely synthesized nascent chains from stalled ribosomes and their subsequent degradation. Probably generates substrates for RQC.</text>
</comment>
<dbReference type="InterPro" id="IPR000432">
    <property type="entry name" value="DNA_mismatch_repair_MutS_C"/>
</dbReference>
<dbReference type="Gene3D" id="3.30.1370.110">
    <property type="match status" value="1"/>
</dbReference>
<comment type="caution">
    <text evidence="10">The sequence shown here is derived from an EMBL/GenBank/DDBJ whole genome shotgun (WGS) entry which is preliminary data.</text>
</comment>
<dbReference type="SMART" id="SM00534">
    <property type="entry name" value="MUTSac"/>
    <property type="match status" value="1"/>
</dbReference>
<dbReference type="AlphaFoldDB" id="A0A9D1J5U3"/>
<dbReference type="EMBL" id="DVHI01000005">
    <property type="protein sequence ID" value="HIR61930.1"/>
    <property type="molecule type" value="Genomic_DNA"/>
</dbReference>
<dbReference type="GO" id="GO:0005524">
    <property type="term" value="F:ATP binding"/>
    <property type="evidence" value="ECO:0007669"/>
    <property type="project" value="UniProtKB-UniRule"/>
</dbReference>
<reference evidence="10" key="1">
    <citation type="submission" date="2020-10" db="EMBL/GenBank/DDBJ databases">
        <authorList>
            <person name="Gilroy R."/>
        </authorList>
    </citation>
    <scope>NUCLEOTIDE SEQUENCE</scope>
    <source>
        <strain evidence="10">ChiHjej13B12-12457</strain>
    </source>
</reference>
<proteinExistence type="inferred from homology"/>